<sequence>MRGENRPNYFLLLGIDPDDEWDQAAFESRLRARRAEWSRAVLNGVQGSRKVLTAEDARHRLTDIRSTMSDPARRERERKDARERRAAESSDRLAAFEGDLRIMMIKGFLWEAEADVLRRDYADLMADVTVAERIETAPQHSFAELRAVPDQLASSLTNEIRDLLDSLGEASLYTLLATVSSGSVERATRERLYDAARALYDQTQRDMNKHDPRLHAKQALAGHALQVFSTAENRARYDNTLALTPVTNLIARYRTALSQTRRLETSQVEQFIAEAAAKGADSKIARAMLLKHFEDQGWTVALPPEAPWSTPDEHVSCGACQARNVQANEFCAVCGARLRIVCPGCGTTVPGHGACATCGFVVGDHDWARLLIRECAESLDRDDLDGAEEKLTEAARAWPSDGEDEPLAVSIRHCRTRVERLRGERDAENDATARQLRSLVRQRNYQAALNKANSTRPTVPDRESVIQESKDNIGKADSLCDAANRHDTSTRQQVDYYTLALTHCADHARARRGLAALPPEPPCELSAEPVGRGVRLAWEPSVSDDVRYVVVRKEGAVPPASVSDGTRVATVRQTVYEDTRPETGVPLYYAVFARRPTGTVSEQAATSRRPVFRTGRVEITAQRVDDGVVELEWRLPANATGVTVRRTAGGETTDVHVTEPGRLRDVTVTNEESYTYTVRAHYAGTDELSAGTAVTLVPGRLPASPGPVHVRTVTRNLGLCYRFVDLLPQGAEPGTARVLWTQDRLDLQPGEQRPITELAAYGSLLTETEARGFALPRQGLYYFAQVVVRHGTGHLGAVRRYAAREEIGEVAARKQGDTLRLTWTWPEGCTAALVAWDHDGPPTDPTVAPHRVLVERDGDDRTGDYDADGTTPGREQAFHFLVAAAERRDGELFVAGGTRAEARFTPKKQHRSRRPQRRRG</sequence>
<dbReference type="Gene3D" id="2.60.40.10">
    <property type="entry name" value="Immunoglobulins"/>
    <property type="match status" value="1"/>
</dbReference>
<protein>
    <recommendedName>
        <fullName evidence="4">Fibronectin type-III domain-containing protein</fullName>
    </recommendedName>
</protein>
<feature type="region of interest" description="Disordered" evidence="1">
    <location>
        <begin position="897"/>
        <end position="920"/>
    </location>
</feature>
<accession>A0ABP8C2F5</accession>
<dbReference type="EMBL" id="BAABAS010000006">
    <property type="protein sequence ID" value="GAA4232498.1"/>
    <property type="molecule type" value="Genomic_DNA"/>
</dbReference>
<keyword evidence="3" id="KW-1185">Reference proteome</keyword>
<dbReference type="Proteomes" id="UP001501710">
    <property type="component" value="Unassembled WGS sequence"/>
</dbReference>
<reference evidence="3" key="1">
    <citation type="journal article" date="2019" name="Int. J. Syst. Evol. Microbiol.">
        <title>The Global Catalogue of Microorganisms (GCM) 10K type strain sequencing project: providing services to taxonomists for standard genome sequencing and annotation.</title>
        <authorList>
            <consortium name="The Broad Institute Genomics Platform"/>
            <consortium name="The Broad Institute Genome Sequencing Center for Infectious Disease"/>
            <person name="Wu L."/>
            <person name="Ma J."/>
        </authorList>
    </citation>
    <scope>NUCLEOTIDE SEQUENCE [LARGE SCALE GENOMIC DNA]</scope>
    <source>
        <strain evidence="3">JCM 17440</strain>
    </source>
</reference>
<evidence type="ECO:0000313" key="3">
    <source>
        <dbReference type="Proteomes" id="UP001501710"/>
    </source>
</evidence>
<proteinExistence type="predicted"/>
<dbReference type="RefSeq" id="WP_344896937.1">
    <property type="nucleotide sequence ID" value="NZ_BAABAS010000006.1"/>
</dbReference>
<comment type="caution">
    <text evidence="2">The sequence shown here is derived from an EMBL/GenBank/DDBJ whole genome shotgun (WGS) entry which is preliminary data.</text>
</comment>
<feature type="compositionally biased region" description="Basic residues" evidence="1">
    <location>
        <begin position="905"/>
        <end position="920"/>
    </location>
</feature>
<evidence type="ECO:0000313" key="2">
    <source>
        <dbReference type="EMBL" id="GAA4232498.1"/>
    </source>
</evidence>
<feature type="region of interest" description="Disordered" evidence="1">
    <location>
        <begin position="63"/>
        <end position="86"/>
    </location>
</feature>
<evidence type="ECO:0008006" key="4">
    <source>
        <dbReference type="Google" id="ProtNLM"/>
    </source>
</evidence>
<feature type="compositionally biased region" description="Basic and acidic residues" evidence="1">
    <location>
        <begin position="71"/>
        <end position="86"/>
    </location>
</feature>
<evidence type="ECO:0000256" key="1">
    <source>
        <dbReference type="SAM" id="MobiDB-lite"/>
    </source>
</evidence>
<name>A0ABP8C2F5_9ACTN</name>
<dbReference type="InterPro" id="IPR013783">
    <property type="entry name" value="Ig-like_fold"/>
</dbReference>
<organism evidence="2 3">
    <name type="scientific">Actinomadura meridiana</name>
    <dbReference type="NCBI Taxonomy" id="559626"/>
    <lineage>
        <taxon>Bacteria</taxon>
        <taxon>Bacillati</taxon>
        <taxon>Actinomycetota</taxon>
        <taxon>Actinomycetes</taxon>
        <taxon>Streptosporangiales</taxon>
        <taxon>Thermomonosporaceae</taxon>
        <taxon>Actinomadura</taxon>
    </lineage>
</organism>
<gene>
    <name evidence="2" type="ORF">GCM10022254_32530</name>
</gene>